<accession>A0A2A9EP28</accession>
<feature type="region of interest" description="Disordered" evidence="1">
    <location>
        <begin position="201"/>
        <end position="222"/>
    </location>
</feature>
<dbReference type="RefSeq" id="WP_098483989.1">
    <property type="nucleotide sequence ID" value="NZ_PDJI01000004.1"/>
</dbReference>
<dbReference type="OrthoDB" id="9793115at2"/>
<dbReference type="GO" id="GO:0016791">
    <property type="term" value="F:phosphatase activity"/>
    <property type="evidence" value="ECO:0007669"/>
    <property type="project" value="TreeGrafter"/>
</dbReference>
<evidence type="ECO:0000313" key="2">
    <source>
        <dbReference type="EMBL" id="PFG39990.1"/>
    </source>
</evidence>
<organism evidence="2 3">
    <name type="scientific">Georgenia soli</name>
    <dbReference type="NCBI Taxonomy" id="638953"/>
    <lineage>
        <taxon>Bacteria</taxon>
        <taxon>Bacillati</taxon>
        <taxon>Actinomycetota</taxon>
        <taxon>Actinomycetes</taxon>
        <taxon>Micrococcales</taxon>
        <taxon>Bogoriellaceae</taxon>
        <taxon>Georgenia</taxon>
    </lineage>
</organism>
<sequence>MRLILVRHGQTSSNVGGLLDTAEPGADLTDLGREQAAALPAALGEEPIDLIVASTLVRTQQTAHPLAAHAGLETLVRRGVREVHAGDLEMRGDMASVRTYLGTIFEWSAGNLDARVPGGESGAEFFARYDEVVAEVAATGAGTAVVVSHGAAIRSWVAARTDNVSIDHAATHPVTNTGAVVLEGSLEDGWTALTWEGHALGGPAVDRPEADGAAAEPVDVQG</sequence>
<dbReference type="PROSITE" id="PS00175">
    <property type="entry name" value="PG_MUTASE"/>
    <property type="match status" value="1"/>
</dbReference>
<evidence type="ECO:0000256" key="1">
    <source>
        <dbReference type="SAM" id="MobiDB-lite"/>
    </source>
</evidence>
<comment type="caution">
    <text evidence="2">The sequence shown here is derived from an EMBL/GenBank/DDBJ whole genome shotgun (WGS) entry which is preliminary data.</text>
</comment>
<protein>
    <submittedName>
        <fullName evidence="2">Putative phosphoglycerate mutase</fullName>
    </submittedName>
</protein>
<dbReference type="AlphaFoldDB" id="A0A2A9EP28"/>
<keyword evidence="3" id="KW-1185">Reference proteome</keyword>
<dbReference type="PANTHER" id="PTHR48100:SF58">
    <property type="entry name" value="PE-PGRS FAMILY PROTEIN PE_PGRS11"/>
    <property type="match status" value="1"/>
</dbReference>
<dbReference type="PANTHER" id="PTHR48100">
    <property type="entry name" value="BROAD-SPECIFICITY PHOSPHATASE YOR283W-RELATED"/>
    <property type="match status" value="1"/>
</dbReference>
<name>A0A2A9EP28_9MICO</name>
<dbReference type="EMBL" id="PDJI01000004">
    <property type="protein sequence ID" value="PFG39990.1"/>
    <property type="molecule type" value="Genomic_DNA"/>
</dbReference>
<evidence type="ECO:0000313" key="3">
    <source>
        <dbReference type="Proteomes" id="UP000222106"/>
    </source>
</evidence>
<reference evidence="2 3" key="1">
    <citation type="submission" date="2017-10" db="EMBL/GenBank/DDBJ databases">
        <title>Sequencing the genomes of 1000 actinobacteria strains.</title>
        <authorList>
            <person name="Klenk H.-P."/>
        </authorList>
    </citation>
    <scope>NUCLEOTIDE SEQUENCE [LARGE SCALE GENOMIC DNA]</scope>
    <source>
        <strain evidence="2 3">DSM 21838</strain>
    </source>
</reference>
<dbReference type="InterPro" id="IPR029033">
    <property type="entry name" value="His_PPase_superfam"/>
</dbReference>
<proteinExistence type="predicted"/>
<dbReference type="GO" id="GO:0005737">
    <property type="term" value="C:cytoplasm"/>
    <property type="evidence" value="ECO:0007669"/>
    <property type="project" value="TreeGrafter"/>
</dbReference>
<dbReference type="InterPro" id="IPR013078">
    <property type="entry name" value="His_Pase_superF_clade-1"/>
</dbReference>
<dbReference type="SMART" id="SM00855">
    <property type="entry name" value="PGAM"/>
    <property type="match status" value="1"/>
</dbReference>
<gene>
    <name evidence="2" type="ORF">ATJ97_2510</name>
</gene>
<dbReference type="InterPro" id="IPR050275">
    <property type="entry name" value="PGM_Phosphatase"/>
</dbReference>
<dbReference type="SUPFAM" id="SSF53254">
    <property type="entry name" value="Phosphoglycerate mutase-like"/>
    <property type="match status" value="1"/>
</dbReference>
<dbReference type="CDD" id="cd07067">
    <property type="entry name" value="HP_PGM_like"/>
    <property type="match status" value="1"/>
</dbReference>
<dbReference type="Pfam" id="PF00300">
    <property type="entry name" value="His_Phos_1"/>
    <property type="match status" value="1"/>
</dbReference>
<dbReference type="Proteomes" id="UP000222106">
    <property type="component" value="Unassembled WGS sequence"/>
</dbReference>
<dbReference type="InterPro" id="IPR001345">
    <property type="entry name" value="PG/BPGM_mutase_AS"/>
</dbReference>
<dbReference type="Gene3D" id="3.40.50.1240">
    <property type="entry name" value="Phosphoglycerate mutase-like"/>
    <property type="match status" value="1"/>
</dbReference>